<dbReference type="GO" id="GO:0006999">
    <property type="term" value="P:nuclear pore organization"/>
    <property type="evidence" value="ECO:0007669"/>
    <property type="project" value="TreeGrafter"/>
</dbReference>
<organism evidence="5 6">
    <name type="scientific">Coccomyxa viridis</name>
    <dbReference type="NCBI Taxonomy" id="1274662"/>
    <lineage>
        <taxon>Eukaryota</taxon>
        <taxon>Viridiplantae</taxon>
        <taxon>Chlorophyta</taxon>
        <taxon>core chlorophytes</taxon>
        <taxon>Trebouxiophyceae</taxon>
        <taxon>Trebouxiophyceae incertae sedis</taxon>
        <taxon>Coccomyxaceae</taxon>
        <taxon>Coccomyxa</taxon>
    </lineage>
</organism>
<comment type="caution">
    <text evidence="5">The sequence shown here is derived from an EMBL/GenBank/DDBJ whole genome shotgun (WGS) entry which is preliminary data.</text>
</comment>
<gene>
    <name evidence="5" type="ORF">CVIRNUC_002659</name>
</gene>
<evidence type="ECO:0000256" key="1">
    <source>
        <dbReference type="ARBA" id="ARBA00004123"/>
    </source>
</evidence>
<evidence type="ECO:0000256" key="3">
    <source>
        <dbReference type="ARBA" id="ARBA00023242"/>
    </source>
</evidence>
<dbReference type="InterPro" id="IPR024864">
    <property type="entry name" value="Nup54/Nup57/Nup44"/>
</dbReference>
<dbReference type="Pfam" id="PF13874">
    <property type="entry name" value="Nup54"/>
    <property type="match status" value="1"/>
</dbReference>
<evidence type="ECO:0000256" key="2">
    <source>
        <dbReference type="ARBA" id="ARBA00022448"/>
    </source>
</evidence>
<dbReference type="Proteomes" id="UP001314263">
    <property type="component" value="Unassembled WGS sequence"/>
</dbReference>
<reference evidence="5 6" key="1">
    <citation type="submission" date="2023-10" db="EMBL/GenBank/DDBJ databases">
        <authorList>
            <person name="Maclean D."/>
            <person name="Macfadyen A."/>
        </authorList>
    </citation>
    <scope>NUCLEOTIDE SEQUENCE [LARGE SCALE GENOMIC DNA]</scope>
</reference>
<dbReference type="PANTHER" id="PTHR13000">
    <property type="entry name" value="NUCLEOPORIN P54"/>
    <property type="match status" value="1"/>
</dbReference>
<accession>A0AAV1HZ13</accession>
<dbReference type="GO" id="GO:0044613">
    <property type="term" value="C:nuclear pore central transport channel"/>
    <property type="evidence" value="ECO:0007669"/>
    <property type="project" value="TreeGrafter"/>
</dbReference>
<evidence type="ECO:0000313" key="5">
    <source>
        <dbReference type="EMBL" id="CAK0758941.1"/>
    </source>
</evidence>
<sequence>MAFNFGGASSTPGSGFNFGAASTPSTPAFGASNPIFGAANAGQSQGGSAASLFGGFSTPAFGASAASAPAFGAASSSAFSFGGASPPAFGAGSAPGFGGASASAPSIFGSTPGFGAANSSAFSFAGSSTPAFGGSPGAFGAPSPASQGAFGGGLFGAAAQPQQQQQLQTQMAPGSFSGLPAQADQLVAIKQLEAIRDAYQAAPGNLRSRFQHLFLNVVENPASRVKPDGVDELQWREAMQRAGGEGNARNLWPVLALGTRDLLARKHAQDAAMREHRERLASAKQKARQLVRHQDVVLTERVDQVRRRHREQGMQLLKLMRKVDLLESRFASAVGQWPQHRGATAELERQLAALEAEIGPSASGGLEQKVEALAAAARMRAGAAGGAQAADTLAGLDPASLEKVFTMLKDLSASLAKLQGVVRRVDRDVSVLGQESSGQPSDMAIEPSYA</sequence>
<feature type="domain" description="Nucleoporin Nup54 alpha-helical" evidence="4">
    <location>
        <begin position="226"/>
        <end position="374"/>
    </location>
</feature>
<dbReference type="GO" id="GO:0017056">
    <property type="term" value="F:structural constituent of nuclear pore"/>
    <property type="evidence" value="ECO:0007669"/>
    <property type="project" value="TreeGrafter"/>
</dbReference>
<dbReference type="EMBL" id="CAUYUE010000003">
    <property type="protein sequence ID" value="CAK0758941.1"/>
    <property type="molecule type" value="Genomic_DNA"/>
</dbReference>
<comment type="subcellular location">
    <subcellularLocation>
        <location evidence="1">Nucleus</location>
    </subcellularLocation>
</comment>
<keyword evidence="2" id="KW-0813">Transport</keyword>
<dbReference type="AlphaFoldDB" id="A0AAV1HZ13"/>
<protein>
    <recommendedName>
        <fullName evidence="4">Nucleoporin Nup54 alpha-helical domain-containing protein</fullName>
    </recommendedName>
</protein>
<keyword evidence="6" id="KW-1185">Reference proteome</keyword>
<dbReference type="InterPro" id="IPR025712">
    <property type="entry name" value="Nup54_alpha-helical_dom"/>
</dbReference>
<evidence type="ECO:0000259" key="4">
    <source>
        <dbReference type="Pfam" id="PF13874"/>
    </source>
</evidence>
<keyword evidence="3" id="KW-0539">Nucleus</keyword>
<name>A0AAV1HZ13_9CHLO</name>
<proteinExistence type="predicted"/>
<dbReference type="GO" id="GO:0036228">
    <property type="term" value="P:protein localization to nuclear inner membrane"/>
    <property type="evidence" value="ECO:0007669"/>
    <property type="project" value="TreeGrafter"/>
</dbReference>
<dbReference type="GO" id="GO:0006607">
    <property type="term" value="P:NLS-bearing protein import into nucleus"/>
    <property type="evidence" value="ECO:0007669"/>
    <property type="project" value="TreeGrafter"/>
</dbReference>
<evidence type="ECO:0000313" key="6">
    <source>
        <dbReference type="Proteomes" id="UP001314263"/>
    </source>
</evidence>
<dbReference type="PANTHER" id="PTHR13000:SF0">
    <property type="entry name" value="NUCLEOPORIN P54"/>
    <property type="match status" value="1"/>
</dbReference>